<organism evidence="1 2">
    <name type="scientific">Eretmocerus hayati</name>
    <dbReference type="NCBI Taxonomy" id="131215"/>
    <lineage>
        <taxon>Eukaryota</taxon>
        <taxon>Metazoa</taxon>
        <taxon>Ecdysozoa</taxon>
        <taxon>Arthropoda</taxon>
        <taxon>Hexapoda</taxon>
        <taxon>Insecta</taxon>
        <taxon>Pterygota</taxon>
        <taxon>Neoptera</taxon>
        <taxon>Endopterygota</taxon>
        <taxon>Hymenoptera</taxon>
        <taxon>Apocrita</taxon>
        <taxon>Proctotrupomorpha</taxon>
        <taxon>Chalcidoidea</taxon>
        <taxon>Aphelinidae</taxon>
        <taxon>Aphelininae</taxon>
        <taxon>Eretmocerus</taxon>
    </lineage>
</organism>
<sequence>MNKLLLIVLLCGVVSSQAQYPGYPGSLSDTPEVQAAKAAHFEEFARAAARAAAEKDESGRPELGNPSAGLSAYERQQQPAPVPSAYSFPSAPSFGPETYYPGEPKGYGSLPTGFKSTFVAAPLADDGTVVDTPEVAAVKSERLRALAEAEARAYAQGNDEYSGEPGYQKPSKLLTKMAY</sequence>
<proteinExistence type="predicted"/>
<comment type="caution">
    <text evidence="1">The sequence shown here is derived from an EMBL/GenBank/DDBJ whole genome shotgun (WGS) entry which is preliminary data.</text>
</comment>
<accession>A0ACC2PXL2</accession>
<protein>
    <submittedName>
        <fullName evidence="1">Uncharacterized protein</fullName>
    </submittedName>
</protein>
<name>A0ACC2PXL2_9HYME</name>
<reference evidence="1" key="1">
    <citation type="submission" date="2023-04" db="EMBL/GenBank/DDBJ databases">
        <title>A chromosome-level genome assembly of the parasitoid wasp Eretmocerus hayati.</title>
        <authorList>
            <person name="Zhong Y."/>
            <person name="Liu S."/>
            <person name="Liu Y."/>
        </authorList>
    </citation>
    <scope>NUCLEOTIDE SEQUENCE</scope>
    <source>
        <strain evidence="1">ZJU_SS_LIU_2023</strain>
    </source>
</reference>
<evidence type="ECO:0000313" key="2">
    <source>
        <dbReference type="Proteomes" id="UP001239111"/>
    </source>
</evidence>
<evidence type="ECO:0000313" key="1">
    <source>
        <dbReference type="EMBL" id="KAJ8687676.1"/>
    </source>
</evidence>
<dbReference type="Proteomes" id="UP001239111">
    <property type="component" value="Chromosome 1"/>
</dbReference>
<gene>
    <name evidence="1" type="ORF">QAD02_023470</name>
</gene>
<dbReference type="EMBL" id="CM056741">
    <property type="protein sequence ID" value="KAJ8687676.1"/>
    <property type="molecule type" value="Genomic_DNA"/>
</dbReference>
<keyword evidence="2" id="KW-1185">Reference proteome</keyword>